<dbReference type="EMBL" id="BQNB010014284">
    <property type="protein sequence ID" value="GJT26341.1"/>
    <property type="molecule type" value="Genomic_DNA"/>
</dbReference>
<accession>A0ABQ5CKD2</accession>
<sequence>MSHIALIPLVDPTSMIKDKAEGDEDDGMDYTTNQFDNDVDLRMNEPVTTDEWFIQKEGTDAEMINIQRGNENPEITLNQVIEDAHVTLSTVTKKTEILVTSSSHSSDLASKFLIFLDIPHTDAEIVSPMDVHVHYEVPSKQTPTLLIVHVYVITDSLPVYSIVIPQSLPSFTSPPQQSTLTPPPTTEATNPPSTLPNFACRFHFKNNRVTSLDIKEVA</sequence>
<comment type="caution">
    <text evidence="2">The sequence shown here is derived from an EMBL/GenBank/DDBJ whole genome shotgun (WGS) entry which is preliminary data.</text>
</comment>
<gene>
    <name evidence="2" type="ORF">Tco_0906616</name>
</gene>
<name>A0ABQ5CKD2_9ASTR</name>
<evidence type="ECO:0000313" key="3">
    <source>
        <dbReference type="Proteomes" id="UP001151760"/>
    </source>
</evidence>
<evidence type="ECO:0000256" key="1">
    <source>
        <dbReference type="SAM" id="MobiDB-lite"/>
    </source>
</evidence>
<organism evidence="2 3">
    <name type="scientific">Tanacetum coccineum</name>
    <dbReference type="NCBI Taxonomy" id="301880"/>
    <lineage>
        <taxon>Eukaryota</taxon>
        <taxon>Viridiplantae</taxon>
        <taxon>Streptophyta</taxon>
        <taxon>Embryophyta</taxon>
        <taxon>Tracheophyta</taxon>
        <taxon>Spermatophyta</taxon>
        <taxon>Magnoliopsida</taxon>
        <taxon>eudicotyledons</taxon>
        <taxon>Gunneridae</taxon>
        <taxon>Pentapetalae</taxon>
        <taxon>asterids</taxon>
        <taxon>campanulids</taxon>
        <taxon>Asterales</taxon>
        <taxon>Asteraceae</taxon>
        <taxon>Asteroideae</taxon>
        <taxon>Anthemideae</taxon>
        <taxon>Anthemidinae</taxon>
        <taxon>Tanacetum</taxon>
    </lineage>
</organism>
<keyword evidence="3" id="KW-1185">Reference proteome</keyword>
<reference evidence="2" key="1">
    <citation type="journal article" date="2022" name="Int. J. Mol. Sci.">
        <title>Draft Genome of Tanacetum Coccineum: Genomic Comparison of Closely Related Tanacetum-Family Plants.</title>
        <authorList>
            <person name="Yamashiro T."/>
            <person name="Shiraishi A."/>
            <person name="Nakayama K."/>
            <person name="Satake H."/>
        </authorList>
    </citation>
    <scope>NUCLEOTIDE SEQUENCE</scope>
</reference>
<feature type="region of interest" description="Disordered" evidence="1">
    <location>
        <begin position="172"/>
        <end position="192"/>
    </location>
</feature>
<reference evidence="2" key="2">
    <citation type="submission" date="2022-01" db="EMBL/GenBank/DDBJ databases">
        <authorList>
            <person name="Yamashiro T."/>
            <person name="Shiraishi A."/>
            <person name="Satake H."/>
            <person name="Nakayama K."/>
        </authorList>
    </citation>
    <scope>NUCLEOTIDE SEQUENCE</scope>
</reference>
<protein>
    <submittedName>
        <fullName evidence="2">Uncharacterized protein</fullName>
    </submittedName>
</protein>
<evidence type="ECO:0000313" key="2">
    <source>
        <dbReference type="EMBL" id="GJT26341.1"/>
    </source>
</evidence>
<dbReference type="Proteomes" id="UP001151760">
    <property type="component" value="Unassembled WGS sequence"/>
</dbReference>
<proteinExistence type="predicted"/>